<name>A0A931FB66_9ACTN</name>
<dbReference type="EMBL" id="JADPRT010000001">
    <property type="protein sequence ID" value="MBF9067128.1"/>
    <property type="molecule type" value="Genomic_DNA"/>
</dbReference>
<evidence type="ECO:0008006" key="4">
    <source>
        <dbReference type="Google" id="ProtNLM"/>
    </source>
</evidence>
<accession>A0A931FB66</accession>
<sequence length="363" mass="40056">MSNLSFVGPALVVAGLVARTVAQGKRSQARVRSSGPRPVSVHHDYDDPELAELLKAAGRADWDATAAVLRPCRDRGDHNRLIWLIGCIEDHGGEFLVRVGERRADDALARTVCGARHVAWAWEARTRAQASHVSREQFELFHERLRMAEEHLYAAVELDPESAAPWCSLTVASRGLQHGSDVTRRRFEAGVRRAPTDLGLHAAMLQQVCAKWGGSHEEMHAFARESLVKSPPGSGIGALTAFAHIEHWLDLPQVERGAYIRTPDVVEELRRAAAVSVLHADYAPTESPFPALNAFAMAFWLAGDLNSARPLFERIGDHPTRYPWGFYGNAGQAFANARQECTKGKPSKPVPRAEKPKRSKQPK</sequence>
<evidence type="ECO:0000313" key="3">
    <source>
        <dbReference type="Proteomes" id="UP000657385"/>
    </source>
</evidence>
<dbReference type="RefSeq" id="WP_196192277.1">
    <property type="nucleotide sequence ID" value="NZ_JADPRT010000001.1"/>
</dbReference>
<evidence type="ECO:0000256" key="1">
    <source>
        <dbReference type="SAM" id="MobiDB-lite"/>
    </source>
</evidence>
<keyword evidence="3" id="KW-1185">Reference proteome</keyword>
<comment type="caution">
    <text evidence="2">The sequence shown here is derived from an EMBL/GenBank/DDBJ whole genome shotgun (WGS) entry which is preliminary data.</text>
</comment>
<evidence type="ECO:0000313" key="2">
    <source>
        <dbReference type="EMBL" id="MBF9067128.1"/>
    </source>
</evidence>
<protein>
    <recommendedName>
        <fullName evidence="4">DUF4034 domain-containing protein</fullName>
    </recommendedName>
</protein>
<feature type="region of interest" description="Disordered" evidence="1">
    <location>
        <begin position="339"/>
        <end position="363"/>
    </location>
</feature>
<proteinExistence type="predicted"/>
<dbReference type="Proteomes" id="UP000657385">
    <property type="component" value="Unassembled WGS sequence"/>
</dbReference>
<dbReference type="AlphaFoldDB" id="A0A931FB66"/>
<reference evidence="2" key="1">
    <citation type="submission" date="2020-11" db="EMBL/GenBank/DDBJ databases">
        <title>Isolation and identification of active actinomycetes.</title>
        <authorList>
            <person name="Yu B."/>
        </authorList>
    </citation>
    <scope>NUCLEOTIDE SEQUENCE</scope>
    <source>
        <strain evidence="2">NEAU-YB345</strain>
    </source>
</reference>
<gene>
    <name evidence="2" type="ORF">I2501_03610</name>
</gene>
<organism evidence="2 3">
    <name type="scientific">Streptacidiphilus fuscans</name>
    <dbReference type="NCBI Taxonomy" id="2789292"/>
    <lineage>
        <taxon>Bacteria</taxon>
        <taxon>Bacillati</taxon>
        <taxon>Actinomycetota</taxon>
        <taxon>Actinomycetes</taxon>
        <taxon>Kitasatosporales</taxon>
        <taxon>Streptomycetaceae</taxon>
        <taxon>Streptacidiphilus</taxon>
    </lineage>
</organism>